<organism evidence="2 3">
    <name type="scientific">Arthrobotrys conoides</name>
    <dbReference type="NCBI Taxonomy" id="74498"/>
    <lineage>
        <taxon>Eukaryota</taxon>
        <taxon>Fungi</taxon>
        <taxon>Dikarya</taxon>
        <taxon>Ascomycota</taxon>
        <taxon>Pezizomycotina</taxon>
        <taxon>Orbiliomycetes</taxon>
        <taxon>Orbiliales</taxon>
        <taxon>Orbiliaceae</taxon>
        <taxon>Arthrobotrys</taxon>
    </lineage>
</organism>
<dbReference type="PANTHER" id="PTHR46082">
    <property type="entry name" value="ATP/GTP-BINDING PROTEIN-RELATED"/>
    <property type="match status" value="1"/>
</dbReference>
<evidence type="ECO:0008006" key="4">
    <source>
        <dbReference type="Google" id="ProtNLM"/>
    </source>
</evidence>
<evidence type="ECO:0000313" key="2">
    <source>
        <dbReference type="EMBL" id="KAK6500716.1"/>
    </source>
</evidence>
<sequence length="433" mass="47499">MAETKMLTRGQNSDGPSIAARQAPRPRKSHNDYTVGWVCALPKEQAAAIAMLDERHENLPNPPKSKDDNSYALGSIGLHNIVIACLPKGKVGIISAASVAMNMIRSFPSVKFSLMVGIGGGIPNKGKIRLGDVVVGTPTGQYPGVVQWDLGDATKDGFKRTGALNNPPNYLLTALSRLETEMELGGSRIPEYIDQMIAKFPRLRRYRRSESMEDILFRSSYCHVDKSSTGLCEEAHGSNGDESASYVKKEEGGGGEEDEEDEENCQNCDKSKILKRKPRDMQVHYGLIASGNQVIKDANFRDRLNKDFGGEVLCVEVEAAGLLHNFPCIVIRGICHYADSHKNKGWQEHAAAVAAAFAKELLDYVPASDVEGVDPVKDAVQSVERIEAEVEWEQDQQSRLISLGLDLVEKIILKSLNGSQQPTTEINNYKLTT</sequence>
<feature type="compositionally biased region" description="Acidic residues" evidence="1">
    <location>
        <begin position="253"/>
        <end position="264"/>
    </location>
</feature>
<dbReference type="PANTHER" id="PTHR46082:SF11">
    <property type="entry name" value="AAA+ ATPASE DOMAIN-CONTAINING PROTEIN-RELATED"/>
    <property type="match status" value="1"/>
</dbReference>
<dbReference type="InterPro" id="IPR035994">
    <property type="entry name" value="Nucleoside_phosphorylase_sf"/>
</dbReference>
<dbReference type="InterPro" id="IPR053137">
    <property type="entry name" value="NLR-like"/>
</dbReference>
<dbReference type="GO" id="GO:0003824">
    <property type="term" value="F:catalytic activity"/>
    <property type="evidence" value="ECO:0007669"/>
    <property type="project" value="InterPro"/>
</dbReference>
<protein>
    <recommendedName>
        <fullName evidence="4">Nucleoside phosphorylase domain-containing protein</fullName>
    </recommendedName>
</protein>
<feature type="region of interest" description="Disordered" evidence="1">
    <location>
        <begin position="1"/>
        <end position="30"/>
    </location>
</feature>
<keyword evidence="3" id="KW-1185">Reference proteome</keyword>
<dbReference type="Proteomes" id="UP001307849">
    <property type="component" value="Unassembled WGS sequence"/>
</dbReference>
<dbReference type="AlphaFoldDB" id="A0AAN8N7H3"/>
<accession>A0AAN8N7H3</accession>
<reference evidence="2 3" key="1">
    <citation type="submission" date="2019-10" db="EMBL/GenBank/DDBJ databases">
        <authorList>
            <person name="Palmer J.M."/>
        </authorList>
    </citation>
    <scope>NUCLEOTIDE SEQUENCE [LARGE SCALE GENOMIC DNA]</scope>
    <source>
        <strain evidence="2 3">TWF506</strain>
    </source>
</reference>
<evidence type="ECO:0000256" key="1">
    <source>
        <dbReference type="SAM" id="MobiDB-lite"/>
    </source>
</evidence>
<dbReference type="EMBL" id="JAVHJM010000012">
    <property type="protein sequence ID" value="KAK6500716.1"/>
    <property type="molecule type" value="Genomic_DNA"/>
</dbReference>
<feature type="region of interest" description="Disordered" evidence="1">
    <location>
        <begin position="233"/>
        <end position="267"/>
    </location>
</feature>
<proteinExistence type="predicted"/>
<comment type="caution">
    <text evidence="2">The sequence shown here is derived from an EMBL/GenBank/DDBJ whole genome shotgun (WGS) entry which is preliminary data.</text>
</comment>
<dbReference type="SUPFAM" id="SSF53167">
    <property type="entry name" value="Purine and uridine phosphorylases"/>
    <property type="match status" value="1"/>
</dbReference>
<gene>
    <name evidence="2" type="ORF">TWF506_003480</name>
</gene>
<dbReference type="Gene3D" id="3.40.50.1580">
    <property type="entry name" value="Nucleoside phosphorylase domain"/>
    <property type="match status" value="1"/>
</dbReference>
<evidence type="ECO:0000313" key="3">
    <source>
        <dbReference type="Proteomes" id="UP001307849"/>
    </source>
</evidence>
<dbReference type="GO" id="GO:0009116">
    <property type="term" value="P:nucleoside metabolic process"/>
    <property type="evidence" value="ECO:0007669"/>
    <property type="project" value="InterPro"/>
</dbReference>
<name>A0AAN8N7H3_9PEZI</name>